<comment type="cofactor">
    <cofactor evidence="11">
        <name>NADPH</name>
        <dbReference type="ChEBI" id="CHEBI:57783"/>
    </cofactor>
</comment>
<comment type="cofactor">
    <cofactor evidence="1 11">
        <name>FMN</name>
        <dbReference type="ChEBI" id="CHEBI:58210"/>
    </cofactor>
</comment>
<evidence type="ECO:0000256" key="4">
    <source>
        <dbReference type="ARBA" id="ARBA00022643"/>
    </source>
</evidence>
<dbReference type="SMART" id="SM01240">
    <property type="entry name" value="IMPDH"/>
    <property type="match status" value="1"/>
</dbReference>
<evidence type="ECO:0000256" key="3">
    <source>
        <dbReference type="ARBA" id="ARBA00022630"/>
    </source>
</evidence>
<evidence type="ECO:0000256" key="11">
    <source>
        <dbReference type="HAMAP-Rule" id="MF_00354"/>
    </source>
</evidence>
<comment type="caution">
    <text evidence="11">Lacks conserved residue(s) required for the propagation of feature annotation.</text>
</comment>
<evidence type="ECO:0000256" key="8">
    <source>
        <dbReference type="ARBA" id="ARBA00023229"/>
    </source>
</evidence>
<comment type="subcellular location">
    <subcellularLocation>
        <location evidence="11">Cytoplasm</location>
    </subcellularLocation>
</comment>
<evidence type="ECO:0000256" key="7">
    <source>
        <dbReference type="ARBA" id="ARBA00022857"/>
    </source>
</evidence>
<name>A0A8J3B4N0_9BACI</name>
<dbReference type="GO" id="GO:0000287">
    <property type="term" value="F:magnesium ion binding"/>
    <property type="evidence" value="ECO:0007669"/>
    <property type="project" value="UniProtKB-UniRule"/>
</dbReference>
<evidence type="ECO:0000256" key="6">
    <source>
        <dbReference type="ARBA" id="ARBA00022842"/>
    </source>
</evidence>
<feature type="binding site" evidence="11">
    <location>
        <position position="183"/>
    </location>
    <ligand>
        <name>FMN</name>
        <dbReference type="ChEBI" id="CHEBI:58210"/>
    </ligand>
</feature>
<dbReference type="InterPro" id="IPR013785">
    <property type="entry name" value="Aldolase_TIM"/>
</dbReference>
<evidence type="ECO:0000313" key="14">
    <source>
        <dbReference type="Proteomes" id="UP000637720"/>
    </source>
</evidence>
<comment type="similarity">
    <text evidence="11">Belongs to the IPP isomerase type 2 family.</text>
</comment>
<feature type="binding site" evidence="11">
    <location>
        <position position="151"/>
    </location>
    <ligand>
        <name>substrate</name>
    </ligand>
</feature>
<keyword evidence="3 11" id="KW-0285">Flavoprotein</keyword>
<dbReference type="EMBL" id="BMOF01000005">
    <property type="protein sequence ID" value="GGJ94058.1"/>
    <property type="molecule type" value="Genomic_DNA"/>
</dbReference>
<gene>
    <name evidence="11 13" type="primary">fni</name>
    <name evidence="13" type="ORF">GCM10007043_04790</name>
</gene>
<organism evidence="13 14">
    <name type="scientific">Calditerricola satsumensis</name>
    <dbReference type="NCBI Taxonomy" id="373054"/>
    <lineage>
        <taxon>Bacteria</taxon>
        <taxon>Bacillati</taxon>
        <taxon>Bacillota</taxon>
        <taxon>Bacilli</taxon>
        <taxon>Bacillales</taxon>
        <taxon>Bacillaceae</taxon>
        <taxon>Calditerricola</taxon>
    </lineage>
</organism>
<feature type="domain" description="FMN-dependent dehydrogenase" evidence="12">
    <location>
        <begin position="82"/>
        <end position="327"/>
    </location>
</feature>
<dbReference type="NCBIfam" id="TIGR02151">
    <property type="entry name" value="IPP_isom_2"/>
    <property type="match status" value="1"/>
</dbReference>
<evidence type="ECO:0000259" key="12">
    <source>
        <dbReference type="Pfam" id="PF01070"/>
    </source>
</evidence>
<feature type="binding site" evidence="11">
    <location>
        <begin position="281"/>
        <end position="282"/>
    </location>
    <ligand>
        <name>FMN</name>
        <dbReference type="ChEBI" id="CHEBI:58210"/>
    </ligand>
</feature>
<comment type="cofactor">
    <cofactor evidence="11">
        <name>Mg(2+)</name>
        <dbReference type="ChEBI" id="CHEBI:18420"/>
    </cofactor>
</comment>
<feature type="binding site" evidence="11">
    <location>
        <position position="213"/>
    </location>
    <ligand>
        <name>FMN</name>
        <dbReference type="ChEBI" id="CHEBI:58210"/>
    </ligand>
</feature>
<reference evidence="13" key="2">
    <citation type="submission" date="2020-09" db="EMBL/GenBank/DDBJ databases">
        <authorList>
            <person name="Sun Q."/>
            <person name="Ohkuma M."/>
        </authorList>
    </citation>
    <scope>NUCLEOTIDE SEQUENCE</scope>
    <source>
        <strain evidence="13">JCM 14719</strain>
    </source>
</reference>
<dbReference type="GO" id="GO:0005737">
    <property type="term" value="C:cytoplasm"/>
    <property type="evidence" value="ECO:0007669"/>
    <property type="project" value="UniProtKB-SubCell"/>
</dbReference>
<accession>A0A8J3B4N0</accession>
<dbReference type="GO" id="GO:0004452">
    <property type="term" value="F:isopentenyl-diphosphate delta-isomerase activity"/>
    <property type="evidence" value="ECO:0007669"/>
    <property type="project" value="UniProtKB-UniRule"/>
</dbReference>
<dbReference type="InterPro" id="IPR011179">
    <property type="entry name" value="IPdP_isomerase"/>
</dbReference>
<dbReference type="HAMAP" id="MF_00354">
    <property type="entry name" value="Idi_2"/>
    <property type="match status" value="1"/>
</dbReference>
<evidence type="ECO:0000256" key="2">
    <source>
        <dbReference type="ARBA" id="ARBA00022490"/>
    </source>
</evidence>
<sequence length="351" mass="37219">MSRASRKVEHLRYALETDPAGSNGFDDIRFVHHALPASSYPALSLHTAIGELAMSSPIFLNAMTGGAPETETVNRDLAVAARERGLAMAVGSQTAALRDPAMRRTFTVVRRVNPDGIVFANVGANVTVEEARAAVEMLEADALQLHLNPLQELIMPEGDRDFRRVEERVAAIVASVPVPVIVKEVGFGLSGDVVRRLARLGVTAVDVGGRGGTNFAAVENRRRAVALRGFDRWGLTTAESLLEAMHALEGRSVAVIASGGIRHGVDVAKALALGADAVGVAGRFLRVWRDGGVPALLAEIDAFHEELKVAMAALGAGTVAALRRAALVVSGATYHWCVLRGIDVTAYARRS</sequence>
<feature type="binding site" evidence="11">
    <location>
        <begin position="6"/>
        <end position="7"/>
    </location>
    <ligand>
        <name>substrate</name>
    </ligand>
</feature>
<comment type="catalytic activity">
    <reaction evidence="11">
        <text>isopentenyl diphosphate = dimethylallyl diphosphate</text>
        <dbReference type="Rhea" id="RHEA:23284"/>
        <dbReference type="ChEBI" id="CHEBI:57623"/>
        <dbReference type="ChEBI" id="CHEBI:128769"/>
        <dbReference type="EC" id="5.3.3.2"/>
    </reaction>
</comment>
<comment type="function">
    <text evidence="11">Involved in the biosynthesis of isoprenoids. Catalyzes the 1,3-allylic rearrangement of the homoallylic substrate isopentenyl (IPP) to its allylic isomer, dimethylallyl diphosphate (DMAPP).</text>
</comment>
<dbReference type="PIRSF" id="PIRSF003314">
    <property type="entry name" value="IPP_isomerase"/>
    <property type="match status" value="1"/>
</dbReference>
<feature type="binding site" evidence="11">
    <location>
        <position position="121"/>
    </location>
    <ligand>
        <name>FMN</name>
        <dbReference type="ChEBI" id="CHEBI:58210"/>
    </ligand>
</feature>
<feature type="binding site" evidence="11">
    <location>
        <position position="92"/>
    </location>
    <ligand>
        <name>FMN</name>
        <dbReference type="ChEBI" id="CHEBI:58210"/>
    </ligand>
</feature>
<dbReference type="PANTHER" id="PTHR43665">
    <property type="entry name" value="ISOPENTENYL-DIPHOSPHATE DELTA-ISOMERASE"/>
    <property type="match status" value="1"/>
</dbReference>
<evidence type="ECO:0000256" key="1">
    <source>
        <dbReference type="ARBA" id="ARBA00001917"/>
    </source>
</evidence>
<dbReference type="EC" id="5.3.3.2" evidence="11"/>
<dbReference type="AlphaFoldDB" id="A0A8J3B4N0"/>
<dbReference type="GO" id="GO:0070402">
    <property type="term" value="F:NADPH binding"/>
    <property type="evidence" value="ECO:0007669"/>
    <property type="project" value="UniProtKB-UniRule"/>
</dbReference>
<dbReference type="SUPFAM" id="SSF51395">
    <property type="entry name" value="FMN-linked oxidoreductases"/>
    <property type="match status" value="1"/>
</dbReference>
<dbReference type="CDD" id="cd02811">
    <property type="entry name" value="IDI-2_FMN"/>
    <property type="match status" value="1"/>
</dbReference>
<dbReference type="RefSeq" id="WP_188816685.1">
    <property type="nucleotide sequence ID" value="NZ_BMOF01000005.1"/>
</dbReference>
<dbReference type="Proteomes" id="UP000637720">
    <property type="component" value="Unassembled WGS sequence"/>
</dbReference>
<protein>
    <recommendedName>
        <fullName evidence="11">Isopentenyl-diphosphate delta-isomerase</fullName>
        <shortName evidence="11">IPP isomerase</shortName>
        <ecNumber evidence="11">5.3.3.2</ecNumber>
    </recommendedName>
    <alternativeName>
        <fullName evidence="11">Isopentenyl diphosphate:dimethylallyl diphosphate isomerase</fullName>
    </alternativeName>
    <alternativeName>
        <fullName evidence="11">Isopentenyl pyrophosphate isomerase</fullName>
    </alternativeName>
    <alternativeName>
        <fullName evidence="11">Type 2 isopentenyl diphosphate isomerase</fullName>
        <shortName evidence="11">IDI-2</shortName>
    </alternativeName>
</protein>
<keyword evidence="2 11" id="KW-0963">Cytoplasm</keyword>
<evidence type="ECO:0000313" key="13">
    <source>
        <dbReference type="EMBL" id="GGJ94058.1"/>
    </source>
</evidence>
<keyword evidence="14" id="KW-1185">Reference proteome</keyword>
<keyword evidence="8 11" id="KW-0414">Isoprene biosynthesis</keyword>
<reference evidence="13" key="1">
    <citation type="journal article" date="2014" name="Int. J. Syst. Evol. Microbiol.">
        <title>Complete genome sequence of Corynebacterium casei LMG S-19264T (=DSM 44701T), isolated from a smear-ripened cheese.</title>
        <authorList>
            <consortium name="US DOE Joint Genome Institute (JGI-PGF)"/>
            <person name="Walter F."/>
            <person name="Albersmeier A."/>
            <person name="Kalinowski J."/>
            <person name="Ruckert C."/>
        </authorList>
    </citation>
    <scope>NUCLEOTIDE SEQUENCE</scope>
    <source>
        <strain evidence="13">JCM 14719</strain>
    </source>
</reference>
<dbReference type="GO" id="GO:0008299">
    <property type="term" value="P:isoprenoid biosynthetic process"/>
    <property type="evidence" value="ECO:0007669"/>
    <property type="project" value="UniProtKB-UniRule"/>
</dbReference>
<keyword evidence="5 11" id="KW-0479">Metal-binding</keyword>
<comment type="caution">
    <text evidence="13">The sequence shown here is derived from an EMBL/GenBank/DDBJ whole genome shotgun (WGS) entry which is preliminary data.</text>
</comment>
<dbReference type="GO" id="GO:0010181">
    <property type="term" value="F:FMN binding"/>
    <property type="evidence" value="ECO:0007669"/>
    <property type="project" value="UniProtKB-UniRule"/>
</dbReference>
<dbReference type="PANTHER" id="PTHR43665:SF1">
    <property type="entry name" value="ISOPENTENYL-DIPHOSPHATE DELTA-ISOMERASE"/>
    <property type="match status" value="1"/>
</dbReference>
<proteinExistence type="inferred from homology"/>
<dbReference type="Pfam" id="PF01070">
    <property type="entry name" value="FMN_dh"/>
    <property type="match status" value="1"/>
</dbReference>
<dbReference type="InterPro" id="IPR000262">
    <property type="entry name" value="FMN-dep_DH"/>
</dbReference>
<evidence type="ECO:0000256" key="5">
    <source>
        <dbReference type="ARBA" id="ARBA00022723"/>
    </source>
</evidence>
<comment type="subunit">
    <text evidence="10 11">Homooctamer. Dimer of tetramers.</text>
</comment>
<dbReference type="GO" id="GO:0016491">
    <property type="term" value="F:oxidoreductase activity"/>
    <property type="evidence" value="ECO:0007669"/>
    <property type="project" value="InterPro"/>
</dbReference>
<evidence type="ECO:0000256" key="9">
    <source>
        <dbReference type="ARBA" id="ARBA00023235"/>
    </source>
</evidence>
<keyword evidence="4 11" id="KW-0288">FMN</keyword>
<feature type="binding site" evidence="11">
    <location>
        <begin position="260"/>
        <end position="262"/>
    </location>
    <ligand>
        <name>FMN</name>
        <dbReference type="ChEBI" id="CHEBI:58210"/>
    </ligand>
</feature>
<feature type="binding site" evidence="11">
    <location>
        <begin position="62"/>
        <end position="64"/>
    </location>
    <ligand>
        <name>FMN</name>
        <dbReference type="ChEBI" id="CHEBI:58210"/>
    </ligand>
</feature>
<dbReference type="Gene3D" id="3.20.20.70">
    <property type="entry name" value="Aldolase class I"/>
    <property type="match status" value="1"/>
</dbReference>
<evidence type="ECO:0000256" key="10">
    <source>
        <dbReference type="ARBA" id="ARBA00025810"/>
    </source>
</evidence>
<keyword evidence="7 11" id="KW-0521">NADP</keyword>
<keyword evidence="9 11" id="KW-0413">Isomerase</keyword>
<feature type="binding site" evidence="11">
    <location>
        <position position="152"/>
    </location>
    <ligand>
        <name>Mg(2+)</name>
        <dbReference type="ChEBI" id="CHEBI:18420"/>
    </ligand>
</feature>
<keyword evidence="6 11" id="KW-0460">Magnesium</keyword>